<gene>
    <name evidence="2" type="ORF">IE077_002539</name>
</gene>
<dbReference type="Proteomes" id="UP000823046">
    <property type="component" value="Unassembled WGS sequence"/>
</dbReference>
<comment type="caution">
    <text evidence="2">The sequence shown here is derived from an EMBL/GenBank/DDBJ whole genome shotgun (WGS) entry which is preliminary data.</text>
</comment>
<proteinExistence type="predicted"/>
<feature type="non-terminal residue" evidence="2">
    <location>
        <position position="1"/>
    </location>
</feature>
<feature type="region of interest" description="Disordered" evidence="1">
    <location>
        <begin position="192"/>
        <end position="221"/>
    </location>
</feature>
<evidence type="ECO:0000313" key="2">
    <source>
        <dbReference type="EMBL" id="KAF8822815.1"/>
    </source>
</evidence>
<dbReference type="EMBL" id="JADAQX010000022">
    <property type="protein sequence ID" value="KAF8822815.1"/>
    <property type="molecule type" value="Genomic_DNA"/>
</dbReference>
<sequence length="604" mass="68133">VCWRRNTFPKVDKRLQAYCFLTFSDRLESYSSIIKKEKMSDSVQENDFSTVSNCDDFDYKSLLLDEDISIDPLDDLSIEVRPVPALWEEYDISGAGFSDMQAFRDARETAIEIAFHRWQSKGARIFPSELRPPDPDLDIINVSGLALSERDEKSLLLSLFVSSCDGLAMYIHRRKKTDVSMHEQTLPIPAAAADKKRPRRKDNRRIIGADNSRGDAAHSHARKLKDSVEWDSIELALLDRYITLYQGSGTSSKSLGTTYVNWDLIALAITTAIGVSGISHRIRTAKQCEERWNRLKKEAHAPKLPYFKGNEIEYKARVYSSVPPVFLANRLPRGCEFSTLIPFSSRSLENMRKRYRVKEASSFVEEKSVTPTHIRPAISWNGLSPENISCCEVIQKCIGSLNENPEYITAMLHLDFRSEFKTELESGNALEFNADTLLYHCADMRSYLLRREKESQHRTGNAMVHKAAEYFKGPSEKSNLTDSFTMGDNAKSTDTDISMIREDSFLDHGAIHSVNSWSCEQPVLASALSGLFCESSGGKELGSSCRNDFEELSTARGTPIPMPEISNLSYRSAKPSIIKAIHGALSYEIVSYLLDALRNVRSKC</sequence>
<feature type="compositionally biased region" description="Basic and acidic residues" evidence="1">
    <location>
        <begin position="204"/>
        <end position="221"/>
    </location>
</feature>
<name>A0ABQ7JFL6_9APIC</name>
<reference evidence="2 3" key="1">
    <citation type="journal article" date="2020" name="bioRxiv">
        <title>Metabolic contributions of an alphaproteobacterial endosymbiont in the apicomplexan Cardiosporidium cionae.</title>
        <authorList>
            <person name="Hunter E.S."/>
            <person name="Paight C.J."/>
            <person name="Lane C.E."/>
        </authorList>
    </citation>
    <scope>NUCLEOTIDE SEQUENCE [LARGE SCALE GENOMIC DNA]</scope>
    <source>
        <strain evidence="2">ESH_2018</strain>
    </source>
</reference>
<accession>A0ABQ7JFL6</accession>
<evidence type="ECO:0000313" key="3">
    <source>
        <dbReference type="Proteomes" id="UP000823046"/>
    </source>
</evidence>
<evidence type="ECO:0008006" key="4">
    <source>
        <dbReference type="Google" id="ProtNLM"/>
    </source>
</evidence>
<protein>
    <recommendedName>
        <fullName evidence="4">Myb-like domain-containing protein</fullName>
    </recommendedName>
</protein>
<keyword evidence="3" id="KW-1185">Reference proteome</keyword>
<organism evidence="2 3">
    <name type="scientific">Cardiosporidium cionae</name>
    <dbReference type="NCBI Taxonomy" id="476202"/>
    <lineage>
        <taxon>Eukaryota</taxon>
        <taxon>Sar</taxon>
        <taxon>Alveolata</taxon>
        <taxon>Apicomplexa</taxon>
        <taxon>Aconoidasida</taxon>
        <taxon>Nephromycida</taxon>
        <taxon>Cardiosporidium</taxon>
    </lineage>
</organism>
<evidence type="ECO:0000256" key="1">
    <source>
        <dbReference type="SAM" id="MobiDB-lite"/>
    </source>
</evidence>